<keyword evidence="1" id="KW-0808">Transferase</keyword>
<dbReference type="PANTHER" id="PTHR43289:SF34">
    <property type="entry name" value="SERINE_THREONINE-PROTEIN KINASE YBDM-RELATED"/>
    <property type="match status" value="1"/>
</dbReference>
<keyword evidence="2" id="KW-0677">Repeat</keyword>
<dbReference type="GO" id="GO:0005524">
    <property type="term" value="F:ATP binding"/>
    <property type="evidence" value="ECO:0007669"/>
    <property type="project" value="UniProtKB-KW"/>
</dbReference>
<evidence type="ECO:0000313" key="9">
    <source>
        <dbReference type="Proteomes" id="UP000269923"/>
    </source>
</evidence>
<dbReference type="PROSITE" id="PS00108">
    <property type="entry name" value="PROTEIN_KINASE_ST"/>
    <property type="match status" value="1"/>
</dbReference>
<name>A0A3P2A4F7_9NEIS</name>
<evidence type="ECO:0000256" key="5">
    <source>
        <dbReference type="ARBA" id="ARBA00022840"/>
    </source>
</evidence>
<dbReference type="Proteomes" id="UP000269923">
    <property type="component" value="Unassembled WGS sequence"/>
</dbReference>
<proteinExistence type="predicted"/>
<dbReference type="EMBL" id="RQYC01000006">
    <property type="protein sequence ID" value="RRD90337.1"/>
    <property type="molecule type" value="Genomic_DNA"/>
</dbReference>
<keyword evidence="5" id="KW-0067">ATP-binding</keyword>
<dbReference type="PANTHER" id="PTHR43289">
    <property type="entry name" value="MITOGEN-ACTIVATED PROTEIN KINASE KINASE KINASE 20-RELATED"/>
    <property type="match status" value="1"/>
</dbReference>
<evidence type="ECO:0000313" key="8">
    <source>
        <dbReference type="EMBL" id="RRD90337.1"/>
    </source>
</evidence>
<protein>
    <recommendedName>
        <fullName evidence="7">Protein kinase domain-containing protein</fullName>
    </recommendedName>
</protein>
<keyword evidence="3" id="KW-0547">Nucleotide-binding</keyword>
<evidence type="ECO:0000256" key="6">
    <source>
        <dbReference type="SAM" id="MobiDB-lite"/>
    </source>
</evidence>
<feature type="compositionally biased region" description="Acidic residues" evidence="6">
    <location>
        <begin position="585"/>
        <end position="596"/>
    </location>
</feature>
<evidence type="ECO:0000256" key="3">
    <source>
        <dbReference type="ARBA" id="ARBA00022741"/>
    </source>
</evidence>
<comment type="caution">
    <text evidence="8">The sequence shown here is derived from an EMBL/GenBank/DDBJ whole genome shotgun (WGS) entry which is preliminary data.</text>
</comment>
<reference evidence="8 9" key="1">
    <citation type="submission" date="2018-11" db="EMBL/GenBank/DDBJ databases">
        <title>Genomes From Bacteria Associated with the Canine Oral Cavity: a Test Case for Automated Genome-Based Taxonomic Assignment.</title>
        <authorList>
            <person name="Coil D.A."/>
            <person name="Jospin G."/>
            <person name="Darling A.E."/>
            <person name="Wallis C."/>
            <person name="Davis I.J."/>
            <person name="Harris S."/>
            <person name="Eisen J.A."/>
            <person name="Holcombe L.J."/>
            <person name="O'Flynn C."/>
        </authorList>
    </citation>
    <scope>NUCLEOTIDE SEQUENCE [LARGE SCALE GENOMIC DNA]</scope>
    <source>
        <strain evidence="8 9">COT-280</strain>
    </source>
</reference>
<dbReference type="SUPFAM" id="SSF56112">
    <property type="entry name" value="Protein kinase-like (PK-like)"/>
    <property type="match status" value="1"/>
</dbReference>
<evidence type="ECO:0000256" key="2">
    <source>
        <dbReference type="ARBA" id="ARBA00022737"/>
    </source>
</evidence>
<organism evidence="8 9">
    <name type="scientific">Conchiformibius steedae</name>
    <dbReference type="NCBI Taxonomy" id="153493"/>
    <lineage>
        <taxon>Bacteria</taxon>
        <taxon>Pseudomonadati</taxon>
        <taxon>Pseudomonadota</taxon>
        <taxon>Betaproteobacteria</taxon>
        <taxon>Neisseriales</taxon>
        <taxon>Neisseriaceae</taxon>
        <taxon>Conchiformibius</taxon>
    </lineage>
</organism>
<dbReference type="STRING" id="1121352.GCA_000620925_00734"/>
<sequence length="604" mass="65493">MTAYRHDALAVGHLLNNNTYRIERVLGSGAFGITYLAQHVLLGSQHVIKEYIPDTATRRAGTDEVVAKSNGDEELFRWGLDSFFHEAQLLHRLNHPNVVKVNDLFEANGTAYFVMPYLGSTTLLDWIQANPKPQRGDLDKIFVPLLEGLKYIHAQDLLHRDIKPANILLAQEGQPILIDFGSARMAVGGRSRPLTQILTPGFAPVEQYSNKGPYTPALDLYGLSACLYQAVTGDLPEEAVNRLQQDPYQPLAKSAYAKHYPAHWLAAIDKGLSVHARDRFQDAFEMQKALMGQGATAAAAHTQVREAAPPTGNNQQQQQAVHAVPNAAPKTASAGCMGGCLGSVMRFGLIGAAAAVAAYGYFVGANKPAAENGTSDTPRQGEIRITVAGKGATFSGRIENGKANDNNGKLVFDDGTVCEGSIINNKREGTVLCRYPKGSVYNGTWKNDQKHGEGEYTMNKASPAQSYRGGYVRGKLHGQGVIVYKNGASYEGEFANDRIMGKGAMTGMKDAPMCKGEFNQAKNTAVCSYREDGLTFRYTGGFKNALWEGKGTLVRLNGKVEAGRSEGRFKQGELVEETLRPVPAEETETIETENEENTASASAL</sequence>
<dbReference type="InterPro" id="IPR008271">
    <property type="entry name" value="Ser/Thr_kinase_AS"/>
</dbReference>
<evidence type="ECO:0000256" key="4">
    <source>
        <dbReference type="ARBA" id="ARBA00022777"/>
    </source>
</evidence>
<dbReference type="Gene3D" id="2.20.110.10">
    <property type="entry name" value="Histone H3 K4-specific methyltransferase SET7/9 N-terminal domain"/>
    <property type="match status" value="2"/>
</dbReference>
<feature type="region of interest" description="Disordered" evidence="6">
    <location>
        <begin position="300"/>
        <end position="326"/>
    </location>
</feature>
<dbReference type="PROSITE" id="PS50011">
    <property type="entry name" value="PROTEIN_KINASE_DOM"/>
    <property type="match status" value="1"/>
</dbReference>
<dbReference type="InterPro" id="IPR011009">
    <property type="entry name" value="Kinase-like_dom_sf"/>
</dbReference>
<feature type="domain" description="Protein kinase" evidence="7">
    <location>
        <begin position="20"/>
        <end position="291"/>
    </location>
</feature>
<dbReference type="RefSeq" id="WP_124794547.1">
    <property type="nucleotide sequence ID" value="NZ_RQYC01000006.1"/>
</dbReference>
<feature type="region of interest" description="Disordered" evidence="6">
    <location>
        <begin position="576"/>
        <end position="604"/>
    </location>
</feature>
<gene>
    <name evidence="8" type="ORF">EII21_05290</name>
</gene>
<dbReference type="GO" id="GO:0004674">
    <property type="term" value="F:protein serine/threonine kinase activity"/>
    <property type="evidence" value="ECO:0007669"/>
    <property type="project" value="TreeGrafter"/>
</dbReference>
<dbReference type="OrthoDB" id="9801841at2"/>
<dbReference type="SUPFAM" id="SSF82185">
    <property type="entry name" value="Histone H3 K4-specific methyltransferase SET7/9 N-terminal domain"/>
    <property type="match status" value="1"/>
</dbReference>
<dbReference type="InterPro" id="IPR000719">
    <property type="entry name" value="Prot_kinase_dom"/>
</dbReference>
<keyword evidence="4" id="KW-0418">Kinase</keyword>
<dbReference type="SMART" id="SM00698">
    <property type="entry name" value="MORN"/>
    <property type="match status" value="4"/>
</dbReference>
<dbReference type="Gene3D" id="1.10.510.10">
    <property type="entry name" value="Transferase(Phosphotransferase) domain 1"/>
    <property type="match status" value="1"/>
</dbReference>
<accession>A0A3P2A4F7</accession>
<dbReference type="SMART" id="SM00220">
    <property type="entry name" value="S_TKc"/>
    <property type="match status" value="1"/>
</dbReference>
<dbReference type="AlphaFoldDB" id="A0A3P2A4F7"/>
<evidence type="ECO:0000256" key="1">
    <source>
        <dbReference type="ARBA" id="ARBA00022679"/>
    </source>
</evidence>
<dbReference type="Pfam" id="PF02493">
    <property type="entry name" value="MORN"/>
    <property type="match status" value="4"/>
</dbReference>
<evidence type="ECO:0000259" key="7">
    <source>
        <dbReference type="PROSITE" id="PS50011"/>
    </source>
</evidence>
<dbReference type="CDD" id="cd14014">
    <property type="entry name" value="STKc_PknB_like"/>
    <property type="match status" value="1"/>
</dbReference>
<dbReference type="Pfam" id="PF00069">
    <property type="entry name" value="Pkinase"/>
    <property type="match status" value="1"/>
</dbReference>
<dbReference type="InterPro" id="IPR003409">
    <property type="entry name" value="MORN"/>
</dbReference>
<keyword evidence="9" id="KW-1185">Reference proteome</keyword>